<dbReference type="OrthoDB" id="10059293at2759"/>
<sequence>MFGRETPNNNESISSLRWELCLKTLDCVRKVAEISTNEAIVLFNGGDKSRLKIMQSLSLTAGERMQSFATSMDLKRIQTADRHFNLRTKEVR</sequence>
<gene>
    <name evidence="1" type="ORF">NPIL_594331</name>
</gene>
<dbReference type="EMBL" id="BMAW01069546">
    <property type="protein sequence ID" value="GFT69447.1"/>
    <property type="molecule type" value="Genomic_DNA"/>
</dbReference>
<accession>A0A8X6PG79</accession>
<proteinExistence type="predicted"/>
<reference evidence="1" key="1">
    <citation type="submission" date="2020-08" db="EMBL/GenBank/DDBJ databases">
        <title>Multicomponent nature underlies the extraordinary mechanical properties of spider dragline silk.</title>
        <authorList>
            <person name="Kono N."/>
            <person name="Nakamura H."/>
            <person name="Mori M."/>
            <person name="Yoshida Y."/>
            <person name="Ohtoshi R."/>
            <person name="Malay A.D."/>
            <person name="Moran D.A.P."/>
            <person name="Tomita M."/>
            <person name="Numata K."/>
            <person name="Arakawa K."/>
        </authorList>
    </citation>
    <scope>NUCLEOTIDE SEQUENCE</scope>
</reference>
<evidence type="ECO:0000313" key="1">
    <source>
        <dbReference type="EMBL" id="GFT69447.1"/>
    </source>
</evidence>
<keyword evidence="2" id="KW-1185">Reference proteome</keyword>
<dbReference type="AlphaFoldDB" id="A0A8X6PG79"/>
<protein>
    <submittedName>
        <fullName evidence="1">Uncharacterized protein</fullName>
    </submittedName>
</protein>
<organism evidence="1 2">
    <name type="scientific">Nephila pilipes</name>
    <name type="common">Giant wood spider</name>
    <name type="synonym">Nephila maculata</name>
    <dbReference type="NCBI Taxonomy" id="299642"/>
    <lineage>
        <taxon>Eukaryota</taxon>
        <taxon>Metazoa</taxon>
        <taxon>Ecdysozoa</taxon>
        <taxon>Arthropoda</taxon>
        <taxon>Chelicerata</taxon>
        <taxon>Arachnida</taxon>
        <taxon>Araneae</taxon>
        <taxon>Araneomorphae</taxon>
        <taxon>Entelegynae</taxon>
        <taxon>Araneoidea</taxon>
        <taxon>Nephilidae</taxon>
        <taxon>Nephila</taxon>
    </lineage>
</organism>
<evidence type="ECO:0000313" key="2">
    <source>
        <dbReference type="Proteomes" id="UP000887013"/>
    </source>
</evidence>
<name>A0A8X6PG79_NEPPI</name>
<dbReference type="Proteomes" id="UP000887013">
    <property type="component" value="Unassembled WGS sequence"/>
</dbReference>
<comment type="caution">
    <text evidence="1">The sequence shown here is derived from an EMBL/GenBank/DDBJ whole genome shotgun (WGS) entry which is preliminary data.</text>
</comment>